<dbReference type="OrthoDB" id="10059918at2759"/>
<name>A0A9P0MPZ9_NEZVI</name>
<feature type="compositionally biased region" description="Polar residues" evidence="1">
    <location>
        <begin position="49"/>
        <end position="62"/>
    </location>
</feature>
<sequence length="109" mass="11573">MVTPEGQAQEDTTLSKLRHTLSTSLMTAQDKGAYSSYIQTEGDIPRPQSAGSQSPPGLTRLSQPPYPRHYSPYNTPNQLRGLDGVVSISQISPNIFGVIGSSAISATPA</sequence>
<evidence type="ECO:0000256" key="1">
    <source>
        <dbReference type="SAM" id="MobiDB-lite"/>
    </source>
</evidence>
<proteinExistence type="predicted"/>
<evidence type="ECO:0000313" key="2">
    <source>
        <dbReference type="EMBL" id="CAH1398681.1"/>
    </source>
</evidence>
<protein>
    <submittedName>
        <fullName evidence="2">Uncharacterized protein</fullName>
    </submittedName>
</protein>
<evidence type="ECO:0000313" key="3">
    <source>
        <dbReference type="Proteomes" id="UP001152798"/>
    </source>
</evidence>
<accession>A0A9P0MPZ9</accession>
<organism evidence="2 3">
    <name type="scientific">Nezara viridula</name>
    <name type="common">Southern green stink bug</name>
    <name type="synonym">Cimex viridulus</name>
    <dbReference type="NCBI Taxonomy" id="85310"/>
    <lineage>
        <taxon>Eukaryota</taxon>
        <taxon>Metazoa</taxon>
        <taxon>Ecdysozoa</taxon>
        <taxon>Arthropoda</taxon>
        <taxon>Hexapoda</taxon>
        <taxon>Insecta</taxon>
        <taxon>Pterygota</taxon>
        <taxon>Neoptera</taxon>
        <taxon>Paraneoptera</taxon>
        <taxon>Hemiptera</taxon>
        <taxon>Heteroptera</taxon>
        <taxon>Panheteroptera</taxon>
        <taxon>Pentatomomorpha</taxon>
        <taxon>Pentatomoidea</taxon>
        <taxon>Pentatomidae</taxon>
        <taxon>Pentatominae</taxon>
        <taxon>Nezara</taxon>
    </lineage>
</organism>
<dbReference type="EMBL" id="OV725080">
    <property type="protein sequence ID" value="CAH1398681.1"/>
    <property type="molecule type" value="Genomic_DNA"/>
</dbReference>
<reference evidence="2" key="1">
    <citation type="submission" date="2022-01" db="EMBL/GenBank/DDBJ databases">
        <authorList>
            <person name="King R."/>
        </authorList>
    </citation>
    <scope>NUCLEOTIDE SEQUENCE</scope>
</reference>
<dbReference type="Proteomes" id="UP001152798">
    <property type="component" value="Chromosome 4"/>
</dbReference>
<gene>
    <name evidence="2" type="ORF">NEZAVI_LOCUS8285</name>
</gene>
<feature type="region of interest" description="Disordered" evidence="1">
    <location>
        <begin position="34"/>
        <end position="76"/>
    </location>
</feature>
<dbReference type="AlphaFoldDB" id="A0A9P0MPZ9"/>
<keyword evidence="3" id="KW-1185">Reference proteome</keyword>